<evidence type="ECO:0000256" key="1">
    <source>
        <dbReference type="SAM" id="MobiDB-lite"/>
    </source>
</evidence>
<proteinExistence type="predicted"/>
<evidence type="ECO:0000313" key="3">
    <source>
        <dbReference type="Proteomes" id="UP001560267"/>
    </source>
</evidence>
<evidence type="ECO:0000313" key="2">
    <source>
        <dbReference type="EMBL" id="MEX6430277.1"/>
    </source>
</evidence>
<comment type="caution">
    <text evidence="2">The sequence shown here is derived from an EMBL/GenBank/DDBJ whole genome shotgun (WGS) entry which is preliminary data.</text>
</comment>
<feature type="region of interest" description="Disordered" evidence="1">
    <location>
        <begin position="1"/>
        <end position="29"/>
    </location>
</feature>
<feature type="region of interest" description="Disordered" evidence="1">
    <location>
        <begin position="60"/>
        <end position="81"/>
    </location>
</feature>
<organism evidence="2 3">
    <name type="scientific">Ferrimicrobium acidiphilum</name>
    <dbReference type="NCBI Taxonomy" id="121039"/>
    <lineage>
        <taxon>Bacteria</taxon>
        <taxon>Bacillati</taxon>
        <taxon>Actinomycetota</taxon>
        <taxon>Acidimicrobiia</taxon>
        <taxon>Acidimicrobiales</taxon>
        <taxon>Acidimicrobiaceae</taxon>
        <taxon>Ferrimicrobium</taxon>
    </lineage>
</organism>
<protein>
    <submittedName>
        <fullName evidence="2">Uncharacterized protein</fullName>
    </submittedName>
</protein>
<sequence length="103" mass="11228">MQSDSGAPVRDIATGWSSGSPNLDRLNHSPVLERPFVGRISHEEHSDRGPRINLQSLNTNASERDVAKLDPKSQAMTKRSSATIASMSAITLGEVAMKEKRSR</sequence>
<name>A0ABV3Y3Z1_9ACTN</name>
<gene>
    <name evidence="2" type="ORF">AB6A68_10605</name>
</gene>
<dbReference type="Proteomes" id="UP001560267">
    <property type="component" value="Unassembled WGS sequence"/>
</dbReference>
<dbReference type="EMBL" id="JBFSHR010000044">
    <property type="protein sequence ID" value="MEX6430277.1"/>
    <property type="molecule type" value="Genomic_DNA"/>
</dbReference>
<accession>A0ABV3Y3Z1</accession>
<keyword evidence="3" id="KW-1185">Reference proteome</keyword>
<dbReference type="RefSeq" id="WP_276986010.1">
    <property type="nucleotide sequence ID" value="NZ_JBFSHR010000044.1"/>
</dbReference>
<feature type="compositionally biased region" description="Basic and acidic residues" evidence="1">
    <location>
        <begin position="62"/>
        <end position="71"/>
    </location>
</feature>
<reference evidence="2 3" key="1">
    <citation type="submission" date="2024-07" db="EMBL/GenBank/DDBJ databases">
        <title>Draft Genome Sequence of Ferrimicrobium acidiphilum Strain YE2023, Isolated from a Pulp of Bioleach Reactor.</title>
        <authorList>
            <person name="Elkina Y.A."/>
            <person name="Bulaeva A.G."/>
            <person name="Beletsky A.V."/>
            <person name="Mardanov A.V."/>
        </authorList>
    </citation>
    <scope>NUCLEOTIDE SEQUENCE [LARGE SCALE GENOMIC DNA]</scope>
    <source>
        <strain evidence="2 3">YE2023</strain>
    </source>
</reference>